<dbReference type="EC" id="2.7.13.3" evidence="2"/>
<dbReference type="InterPro" id="IPR001610">
    <property type="entry name" value="PAC"/>
</dbReference>
<dbReference type="PROSITE" id="PS50112">
    <property type="entry name" value="PAS"/>
    <property type="match status" value="1"/>
</dbReference>
<dbReference type="InterPro" id="IPR003018">
    <property type="entry name" value="GAF"/>
</dbReference>
<dbReference type="GO" id="GO:0000155">
    <property type="term" value="F:phosphorelay sensor kinase activity"/>
    <property type="evidence" value="ECO:0007669"/>
    <property type="project" value="InterPro"/>
</dbReference>
<evidence type="ECO:0000256" key="3">
    <source>
        <dbReference type="ARBA" id="ARBA00022553"/>
    </source>
</evidence>
<evidence type="ECO:0000256" key="2">
    <source>
        <dbReference type="ARBA" id="ARBA00012438"/>
    </source>
</evidence>
<dbReference type="InterPro" id="IPR003661">
    <property type="entry name" value="HisK_dim/P_dom"/>
</dbReference>
<dbReference type="SUPFAM" id="SSF55874">
    <property type="entry name" value="ATPase domain of HSP90 chaperone/DNA topoisomerase II/histidine kinase"/>
    <property type="match status" value="1"/>
</dbReference>
<keyword evidence="4" id="KW-0808">Transferase</keyword>
<dbReference type="SMART" id="SM00388">
    <property type="entry name" value="HisKA"/>
    <property type="match status" value="1"/>
</dbReference>
<dbReference type="InterPro" id="IPR029016">
    <property type="entry name" value="GAF-like_dom_sf"/>
</dbReference>
<feature type="domain" description="Histidine kinase" evidence="6">
    <location>
        <begin position="535"/>
        <end position="751"/>
    </location>
</feature>
<protein>
    <recommendedName>
        <fullName evidence="2">histidine kinase</fullName>
        <ecNumber evidence="2">2.7.13.3</ecNumber>
    </recommendedName>
</protein>
<dbReference type="InterPro" id="IPR013656">
    <property type="entry name" value="PAS_4"/>
</dbReference>
<dbReference type="Gene3D" id="1.10.287.130">
    <property type="match status" value="1"/>
</dbReference>
<keyword evidence="3" id="KW-0597">Phosphoprotein</keyword>
<dbReference type="SUPFAM" id="SSF47384">
    <property type="entry name" value="Homodimeric domain of signal transducing histidine kinase"/>
    <property type="match status" value="1"/>
</dbReference>
<dbReference type="InterPro" id="IPR003594">
    <property type="entry name" value="HATPase_dom"/>
</dbReference>
<dbReference type="PANTHER" id="PTHR43547:SF2">
    <property type="entry name" value="HYBRID SIGNAL TRANSDUCTION HISTIDINE KINASE C"/>
    <property type="match status" value="1"/>
</dbReference>
<dbReference type="AlphaFoldDB" id="A0A0K1EQ44"/>
<feature type="domain" description="PAC" evidence="8">
    <location>
        <begin position="125"/>
        <end position="177"/>
    </location>
</feature>
<dbReference type="Pfam" id="PF08448">
    <property type="entry name" value="PAS_4"/>
    <property type="match status" value="1"/>
</dbReference>
<gene>
    <name evidence="9" type="ORF">CMC5_072720</name>
</gene>
<evidence type="ECO:0000259" key="7">
    <source>
        <dbReference type="PROSITE" id="PS50112"/>
    </source>
</evidence>
<dbReference type="EMBL" id="CP012159">
    <property type="protein sequence ID" value="AKT43045.1"/>
    <property type="molecule type" value="Genomic_DNA"/>
</dbReference>
<evidence type="ECO:0000259" key="8">
    <source>
        <dbReference type="PROSITE" id="PS50113"/>
    </source>
</evidence>
<feature type="domain" description="PAS" evidence="7">
    <location>
        <begin position="53"/>
        <end position="123"/>
    </location>
</feature>
<dbReference type="Pfam" id="PF01590">
    <property type="entry name" value="GAF"/>
    <property type="match status" value="1"/>
</dbReference>
<dbReference type="InterPro" id="IPR036890">
    <property type="entry name" value="HATPase_C_sf"/>
</dbReference>
<dbReference type="Proteomes" id="UP000067626">
    <property type="component" value="Chromosome"/>
</dbReference>
<dbReference type="KEGG" id="ccro:CMC5_072720"/>
<dbReference type="PANTHER" id="PTHR43547">
    <property type="entry name" value="TWO-COMPONENT HISTIDINE KINASE"/>
    <property type="match status" value="1"/>
</dbReference>
<evidence type="ECO:0000259" key="6">
    <source>
        <dbReference type="PROSITE" id="PS50109"/>
    </source>
</evidence>
<dbReference type="PATRIC" id="fig|52.7.peg.7989"/>
<dbReference type="Gene3D" id="3.30.450.20">
    <property type="entry name" value="PAS domain"/>
    <property type="match status" value="1"/>
</dbReference>
<accession>A0A0K1EQ44</accession>
<keyword evidence="10" id="KW-1185">Reference proteome</keyword>
<dbReference type="InterPro" id="IPR005467">
    <property type="entry name" value="His_kinase_dom"/>
</dbReference>
<dbReference type="SMART" id="SM00086">
    <property type="entry name" value="PAC"/>
    <property type="match status" value="1"/>
</dbReference>
<sequence length="756" mass="82248">MPAARRIPLERGVLTHERMLPSPLNCAFGWKVRREACVREAGSGGDGALVSSDGELLRQIAEMSPLLICYVDRDQRYRMVNRAYEGWFGVAPEELIGHHVRDVVGEQAYAPLKRPIEAALSGERITLETKLLYRKGGLRYVRVNYVPHRSDEGEILGYLALIEDLSERQRLEEIRRFLAEATAILASSLDYMDSWQRVARLATSTVADWCWIHDLAPDGTLRLVHVEHADTDMTDRARTQGDPHRARVTAPSPFHDILEGRSAGFVTQDLQSLAAGQATADAEHLAYLLSLKHRSTITVPIPGQGKIIGALTLASSEPGRFDGGDDRSITEELARRLGLAEQHARALQAEQEARLAAERATRRMSLLQHITAALANAITAEEVADVVLTHGLPAAGLRGGAVLLTAEGGAALEVLRSQGYPPGVLEAGQRVPIPVDEGGALAALAAAGSLLPLDVGARHHGYLAIGLDATRPLPAEDHQLHVAIATQCAQALERARLHQERAELHDHAQRIAAENAALYQEARESEERKDEFLAMLCHELRNPLTPMLMGLELLRRGLRNNDLDRNAAIIQRQAETIARLVEDLLDISRITRGKIELRRHPLDVASVMASAVETARPLVESRQHALTIEAPEGLQIEADWVRIEQVLTNLLNNAAKYTDPGGNIALSAARDGGNVVLSVRDTGLGIPADALPHIFEPFMQAERSLDHALGGLGIGLTLVKRLVELHGGHVEALSEGAGMGTEVRVRIPLTAAALPS</sequence>
<dbReference type="CDD" id="cd00075">
    <property type="entry name" value="HATPase"/>
    <property type="match status" value="1"/>
</dbReference>
<dbReference type="InterPro" id="IPR000700">
    <property type="entry name" value="PAS-assoc_C"/>
</dbReference>
<proteinExistence type="predicted"/>
<keyword evidence="5" id="KW-0418">Kinase</keyword>
<dbReference type="InterPro" id="IPR036097">
    <property type="entry name" value="HisK_dim/P_sf"/>
</dbReference>
<dbReference type="SUPFAM" id="SSF55785">
    <property type="entry name" value="PYP-like sensor domain (PAS domain)"/>
    <property type="match status" value="1"/>
</dbReference>
<dbReference type="CDD" id="cd00130">
    <property type="entry name" value="PAS"/>
    <property type="match status" value="1"/>
</dbReference>
<evidence type="ECO:0000256" key="1">
    <source>
        <dbReference type="ARBA" id="ARBA00000085"/>
    </source>
</evidence>
<dbReference type="SMART" id="SM00091">
    <property type="entry name" value="PAS"/>
    <property type="match status" value="1"/>
</dbReference>
<evidence type="ECO:0000256" key="5">
    <source>
        <dbReference type="ARBA" id="ARBA00022777"/>
    </source>
</evidence>
<dbReference type="SMART" id="SM00065">
    <property type="entry name" value="GAF"/>
    <property type="match status" value="1"/>
</dbReference>
<dbReference type="NCBIfam" id="TIGR00229">
    <property type="entry name" value="sensory_box"/>
    <property type="match status" value="1"/>
</dbReference>
<organism evidence="9 10">
    <name type="scientific">Chondromyces crocatus</name>
    <dbReference type="NCBI Taxonomy" id="52"/>
    <lineage>
        <taxon>Bacteria</taxon>
        <taxon>Pseudomonadati</taxon>
        <taxon>Myxococcota</taxon>
        <taxon>Polyangia</taxon>
        <taxon>Polyangiales</taxon>
        <taxon>Polyangiaceae</taxon>
        <taxon>Chondromyces</taxon>
    </lineage>
</organism>
<dbReference type="Gene3D" id="3.30.565.10">
    <property type="entry name" value="Histidine kinase-like ATPase, C-terminal domain"/>
    <property type="match status" value="1"/>
</dbReference>
<comment type="catalytic activity">
    <reaction evidence="1">
        <text>ATP + protein L-histidine = ADP + protein N-phospho-L-histidine.</text>
        <dbReference type="EC" id="2.7.13.3"/>
    </reaction>
</comment>
<dbReference type="CDD" id="cd00082">
    <property type="entry name" value="HisKA"/>
    <property type="match status" value="1"/>
</dbReference>
<dbReference type="PROSITE" id="PS50113">
    <property type="entry name" value="PAC"/>
    <property type="match status" value="1"/>
</dbReference>
<dbReference type="PROSITE" id="PS50109">
    <property type="entry name" value="HIS_KIN"/>
    <property type="match status" value="1"/>
</dbReference>
<dbReference type="OrthoDB" id="5479234at2"/>
<evidence type="ECO:0000313" key="10">
    <source>
        <dbReference type="Proteomes" id="UP000067626"/>
    </source>
</evidence>
<dbReference type="Gene3D" id="3.30.450.40">
    <property type="match status" value="2"/>
</dbReference>
<dbReference type="FunFam" id="3.30.565.10:FF:000006">
    <property type="entry name" value="Sensor histidine kinase WalK"/>
    <property type="match status" value="1"/>
</dbReference>
<dbReference type="SUPFAM" id="SSF55781">
    <property type="entry name" value="GAF domain-like"/>
    <property type="match status" value="2"/>
</dbReference>
<dbReference type="InterPro" id="IPR000014">
    <property type="entry name" value="PAS"/>
</dbReference>
<dbReference type="PRINTS" id="PR00344">
    <property type="entry name" value="BCTRLSENSOR"/>
</dbReference>
<dbReference type="SMART" id="SM00387">
    <property type="entry name" value="HATPase_c"/>
    <property type="match status" value="1"/>
</dbReference>
<dbReference type="STRING" id="52.CMC5_072720"/>
<evidence type="ECO:0000256" key="4">
    <source>
        <dbReference type="ARBA" id="ARBA00022679"/>
    </source>
</evidence>
<evidence type="ECO:0000313" key="9">
    <source>
        <dbReference type="EMBL" id="AKT43045.1"/>
    </source>
</evidence>
<reference evidence="9 10" key="1">
    <citation type="submission" date="2015-07" db="EMBL/GenBank/DDBJ databases">
        <title>Genome analysis of myxobacterium Chondromyces crocatus Cm c5 reveals a high potential for natural compound synthesis and the genetic basis for the loss of fruiting body formation.</title>
        <authorList>
            <person name="Zaburannyi N."/>
            <person name="Bunk B."/>
            <person name="Maier J."/>
            <person name="Overmann J."/>
            <person name="Mueller R."/>
        </authorList>
    </citation>
    <scope>NUCLEOTIDE SEQUENCE [LARGE SCALE GENOMIC DNA]</scope>
    <source>
        <strain evidence="9 10">Cm c5</strain>
    </source>
</reference>
<dbReference type="InterPro" id="IPR035965">
    <property type="entry name" value="PAS-like_dom_sf"/>
</dbReference>
<dbReference type="Pfam" id="PF02518">
    <property type="entry name" value="HATPase_c"/>
    <property type="match status" value="1"/>
</dbReference>
<dbReference type="Pfam" id="PF00512">
    <property type="entry name" value="HisKA"/>
    <property type="match status" value="1"/>
</dbReference>
<name>A0A0K1EQ44_CHOCO</name>
<dbReference type="InterPro" id="IPR004358">
    <property type="entry name" value="Sig_transdc_His_kin-like_C"/>
</dbReference>